<feature type="compositionally biased region" description="Basic and acidic residues" evidence="1">
    <location>
        <begin position="496"/>
        <end position="510"/>
    </location>
</feature>
<evidence type="ECO:0000313" key="3">
    <source>
        <dbReference type="EMBL" id="OAG36996.1"/>
    </source>
</evidence>
<dbReference type="PANTHER" id="PTHR38113">
    <property type="match status" value="1"/>
</dbReference>
<keyword evidence="4" id="KW-1185">Reference proteome</keyword>
<name>A0A177EZJ4_9EURO</name>
<dbReference type="InterPro" id="IPR018744">
    <property type="entry name" value="DUF2293"/>
</dbReference>
<proteinExistence type="predicted"/>
<sequence>MARVKQKVAKKGAAGASTRGSQVAKQKRHKVAIGGNPQEKKLPTVVRAEKFRRGHIASAYNRDKISFQERPPPGYTFIPAGNPELTSALKEFARRGDHKIYAVTVTPHAARHELSREVHRVGFHFPTRVVDQVCAHYGIRLNNEGKVVDESNDESFFSKVYRNTDGQRPVEEKDQITINTDAKQTIKDLFPNIPNNDLYQIIKTAFQLGDHRVGTANELPLVRRAQLSVVAHIRHNYTQYDKLLRQMPYNEARHMVEKETLVKLVEWRGGEDTTLENTTGAADDLLKEVIVISDEEASESDSDSVEPLDQHRVQVEELPSTSYGPGPGRAISPLPQSQPERILDYPPAVRSYRPSNAEIARRNQSRYAIWEQAKRDYHSNVAQGPVAVLERIYEPEPAPVPRMLVPLDPPTHLPAQVFHTQAPPASIARADYEPPIRSRQPSPPTYIRDADGVLYERIDTRSRANHADTPPHFHKYPAPTMAGAQVRTRPSSPQDFTRRESRNIDFERGDGTVLPSIEGPDGSYMSPRLRRNPFETHTEPRETNAGREVGRTARNTTYIDLTHSSSQTPKRRRLDEVQLVQERHVTRRESPGRLVDRHYMPPQPVAAHSEVRTADYGEHRSSPRLPPGISTREAAYADRHSLYDAHDSSHSVVRLYEPLPATHELRETTTMQRQYHSQNYAASSHNEFESIRPTRDLGNRPLLPLGQVYEPIGESRTYDSRIAREPERLVREQYVQPIVQEPRVRYIYPDGSNGREPLQPLPPQRLPEYDRQTAALHSYAR</sequence>
<dbReference type="EMBL" id="LVKK01000079">
    <property type="protein sequence ID" value="OAG36996.1"/>
    <property type="molecule type" value="Genomic_DNA"/>
</dbReference>
<evidence type="ECO:0000313" key="4">
    <source>
        <dbReference type="Proteomes" id="UP000077002"/>
    </source>
</evidence>
<feature type="compositionally biased region" description="Basic and acidic residues" evidence="1">
    <location>
        <begin position="532"/>
        <end position="551"/>
    </location>
</feature>
<dbReference type="RefSeq" id="XP_022508948.1">
    <property type="nucleotide sequence ID" value="XM_022658690.1"/>
</dbReference>
<dbReference type="PANTHER" id="PTHR38113:SF1">
    <property type="entry name" value="DUF2293 DOMAIN-CONTAINING PROTEIN"/>
    <property type="match status" value="1"/>
</dbReference>
<dbReference type="Proteomes" id="UP000077002">
    <property type="component" value="Unassembled WGS sequence"/>
</dbReference>
<feature type="compositionally biased region" description="Basic residues" evidence="1">
    <location>
        <begin position="1"/>
        <end position="10"/>
    </location>
</feature>
<reference evidence="3 4" key="1">
    <citation type="submission" date="2016-03" db="EMBL/GenBank/DDBJ databases">
        <title>Draft genome sequence of the Fonsecaea monophora CBS 269.37.</title>
        <authorList>
            <person name="Bombassaro A."/>
            <person name="Vinicius W.A."/>
            <person name="De Hoog S."/>
            <person name="Sun J."/>
            <person name="Souza E.M."/>
            <person name="Raittz R.T."/>
            <person name="Costa F."/>
            <person name="Leao A.C."/>
            <person name="Tadra-Sfeir M.Z."/>
            <person name="Baura V."/>
            <person name="Balsanelli E."/>
            <person name="Pedrosa F.O."/>
            <person name="Moreno L.F."/>
            <person name="Steffens M.B."/>
            <person name="Xi L."/>
            <person name="Bocca A.L."/>
            <person name="Felipe M.S."/>
            <person name="Teixeira M."/>
            <person name="Telles Filho F.Q."/>
            <person name="Azevedo C.M."/>
            <person name="Gomes R."/>
            <person name="Vicente V.A."/>
        </authorList>
    </citation>
    <scope>NUCLEOTIDE SEQUENCE [LARGE SCALE GENOMIC DNA]</scope>
    <source>
        <strain evidence="3 4">CBS 269.37</strain>
    </source>
</reference>
<dbReference type="AlphaFoldDB" id="A0A177EZJ4"/>
<feature type="region of interest" description="Disordered" evidence="1">
    <location>
        <begin position="317"/>
        <end position="339"/>
    </location>
</feature>
<feature type="domain" description="DUF2293" evidence="2">
    <location>
        <begin position="186"/>
        <end position="268"/>
    </location>
</feature>
<feature type="region of interest" description="Disordered" evidence="1">
    <location>
        <begin position="1"/>
        <end position="39"/>
    </location>
</feature>
<dbReference type="Pfam" id="PF10056">
    <property type="entry name" value="DUF2293"/>
    <property type="match status" value="1"/>
</dbReference>
<feature type="region of interest" description="Disordered" evidence="1">
    <location>
        <begin position="747"/>
        <end position="781"/>
    </location>
</feature>
<feature type="region of interest" description="Disordered" evidence="1">
    <location>
        <begin position="464"/>
        <end position="556"/>
    </location>
</feature>
<organism evidence="3 4">
    <name type="scientific">Fonsecaea monophora</name>
    <dbReference type="NCBI Taxonomy" id="254056"/>
    <lineage>
        <taxon>Eukaryota</taxon>
        <taxon>Fungi</taxon>
        <taxon>Dikarya</taxon>
        <taxon>Ascomycota</taxon>
        <taxon>Pezizomycotina</taxon>
        <taxon>Eurotiomycetes</taxon>
        <taxon>Chaetothyriomycetidae</taxon>
        <taxon>Chaetothyriales</taxon>
        <taxon>Herpotrichiellaceae</taxon>
        <taxon>Fonsecaea</taxon>
    </lineage>
</organism>
<comment type="caution">
    <text evidence="3">The sequence shown here is derived from an EMBL/GenBank/DDBJ whole genome shotgun (WGS) entry which is preliminary data.</text>
</comment>
<accession>A0A177EZJ4</accession>
<gene>
    <name evidence="3" type="ORF">AYO21_08747</name>
</gene>
<dbReference type="OrthoDB" id="5288828at2759"/>
<evidence type="ECO:0000256" key="1">
    <source>
        <dbReference type="SAM" id="MobiDB-lite"/>
    </source>
</evidence>
<protein>
    <recommendedName>
        <fullName evidence="2">DUF2293 domain-containing protein</fullName>
    </recommendedName>
</protein>
<dbReference type="GeneID" id="34603890"/>
<evidence type="ECO:0000259" key="2">
    <source>
        <dbReference type="Pfam" id="PF10056"/>
    </source>
</evidence>